<evidence type="ECO:0000313" key="2">
    <source>
        <dbReference type="EMBL" id="KAJ8246519.1"/>
    </source>
</evidence>
<dbReference type="AlphaFoldDB" id="A0A9Q1CUK4"/>
<accession>A0A9Q1CUK4</accession>
<dbReference type="PANTHER" id="PTHR46888">
    <property type="entry name" value="ZINC KNUCKLE DOMAINCONTAINING PROTEIN-RELATED"/>
    <property type="match status" value="1"/>
</dbReference>
<sequence>MEEAINALLRSQGALQKAVAELCQNTGPGTPARGPKEVLLKQTPDDEVEAYLETFERTAHLEKWPPEAWGSILAPFLSGEAQKAYRGLPPAEAHVYPTLKATILAQYGYSLPARAQRFHQWTYDPALPARAQVMALGRLTKSWLVEGDGPALLDRVVLDRCARSLAPELKKYVAQQGPRTIDGLVNLLENHQVAQEMIRATRMDSPRRPPAAVRPEPRTRPQWKEDARTEMGRRRG</sequence>
<evidence type="ECO:0000256" key="1">
    <source>
        <dbReference type="SAM" id="MobiDB-lite"/>
    </source>
</evidence>
<gene>
    <name evidence="2" type="ORF">COCON_G00234910</name>
</gene>
<dbReference type="SUPFAM" id="SSF47353">
    <property type="entry name" value="Retrovirus capsid dimerization domain-like"/>
    <property type="match status" value="1"/>
</dbReference>
<proteinExistence type="predicted"/>
<dbReference type="EMBL" id="JAFJMO010000703">
    <property type="protein sequence ID" value="KAJ8246519.1"/>
    <property type="molecule type" value="Genomic_DNA"/>
</dbReference>
<feature type="compositionally biased region" description="Basic and acidic residues" evidence="1">
    <location>
        <begin position="215"/>
        <end position="236"/>
    </location>
</feature>
<organism evidence="2 3">
    <name type="scientific">Conger conger</name>
    <name type="common">Conger eel</name>
    <name type="synonym">Muraena conger</name>
    <dbReference type="NCBI Taxonomy" id="82655"/>
    <lineage>
        <taxon>Eukaryota</taxon>
        <taxon>Metazoa</taxon>
        <taxon>Chordata</taxon>
        <taxon>Craniata</taxon>
        <taxon>Vertebrata</taxon>
        <taxon>Euteleostomi</taxon>
        <taxon>Actinopterygii</taxon>
        <taxon>Neopterygii</taxon>
        <taxon>Teleostei</taxon>
        <taxon>Anguilliformes</taxon>
        <taxon>Congridae</taxon>
        <taxon>Conger</taxon>
    </lineage>
</organism>
<name>A0A9Q1CUK4_CONCO</name>
<protein>
    <submittedName>
        <fullName evidence="2">Uncharacterized protein</fullName>
    </submittedName>
</protein>
<dbReference type="InterPro" id="IPR038269">
    <property type="entry name" value="SCAN_sf"/>
</dbReference>
<keyword evidence="3" id="KW-1185">Reference proteome</keyword>
<comment type="caution">
    <text evidence="2">The sequence shown here is derived from an EMBL/GenBank/DDBJ whole genome shotgun (WGS) entry which is preliminary data.</text>
</comment>
<dbReference type="OrthoDB" id="8917677at2759"/>
<reference evidence="2" key="1">
    <citation type="journal article" date="2023" name="Science">
        <title>Genome structures resolve the early diversification of teleost fishes.</title>
        <authorList>
            <person name="Parey E."/>
            <person name="Louis A."/>
            <person name="Montfort J."/>
            <person name="Bouchez O."/>
            <person name="Roques C."/>
            <person name="Iampietro C."/>
            <person name="Lluch J."/>
            <person name="Castinel A."/>
            <person name="Donnadieu C."/>
            <person name="Desvignes T."/>
            <person name="Floi Bucao C."/>
            <person name="Jouanno E."/>
            <person name="Wen M."/>
            <person name="Mejri S."/>
            <person name="Dirks R."/>
            <person name="Jansen H."/>
            <person name="Henkel C."/>
            <person name="Chen W.J."/>
            <person name="Zahm M."/>
            <person name="Cabau C."/>
            <person name="Klopp C."/>
            <person name="Thompson A.W."/>
            <person name="Robinson-Rechavi M."/>
            <person name="Braasch I."/>
            <person name="Lecointre G."/>
            <person name="Bobe J."/>
            <person name="Postlethwait J.H."/>
            <person name="Berthelot C."/>
            <person name="Roest Crollius H."/>
            <person name="Guiguen Y."/>
        </authorList>
    </citation>
    <scope>NUCLEOTIDE SEQUENCE</scope>
    <source>
        <strain evidence="2">Concon-B</strain>
    </source>
</reference>
<evidence type="ECO:0000313" key="3">
    <source>
        <dbReference type="Proteomes" id="UP001152803"/>
    </source>
</evidence>
<dbReference type="Proteomes" id="UP001152803">
    <property type="component" value="Unassembled WGS sequence"/>
</dbReference>
<dbReference type="PANTHER" id="PTHR46888:SF15">
    <property type="entry name" value="ZINC FINGER AND SCAN DOMAIN-CONTAINING PROTEIN 12-LIKE"/>
    <property type="match status" value="1"/>
</dbReference>
<feature type="region of interest" description="Disordered" evidence="1">
    <location>
        <begin position="199"/>
        <end position="236"/>
    </location>
</feature>
<dbReference type="Gene3D" id="1.10.4020.10">
    <property type="entry name" value="DNA breaking-rejoining enzymes"/>
    <property type="match status" value="1"/>
</dbReference>